<reference evidence="1 2" key="1">
    <citation type="submission" date="2019-10" db="EMBL/GenBank/DDBJ databases">
        <title>Lysobacter alkalisoli sp. nov., isolated from saline-alkaline soil.</title>
        <authorList>
            <person name="Sun J.-Q."/>
        </authorList>
    </citation>
    <scope>NUCLEOTIDE SEQUENCE [LARGE SCALE GENOMIC DNA]</scope>
    <source>
        <strain evidence="1 2">KCTC 42381</strain>
    </source>
</reference>
<evidence type="ECO:0000313" key="1">
    <source>
        <dbReference type="EMBL" id="KAB8196943.1"/>
    </source>
</evidence>
<dbReference type="RefSeq" id="WP_141481470.1">
    <property type="nucleotide sequence ID" value="NZ_VICD02000056.1"/>
</dbReference>
<accession>A0A508AXD7</accession>
<comment type="caution">
    <text evidence="1">The sequence shown here is derived from an EMBL/GenBank/DDBJ whole genome shotgun (WGS) entry which is preliminary data.</text>
</comment>
<organism evidence="1 2">
    <name type="scientific">Marilutibacter maris</name>
    <dbReference type="NCBI Taxonomy" id="1605891"/>
    <lineage>
        <taxon>Bacteria</taxon>
        <taxon>Pseudomonadati</taxon>
        <taxon>Pseudomonadota</taxon>
        <taxon>Gammaproteobacteria</taxon>
        <taxon>Lysobacterales</taxon>
        <taxon>Lysobacteraceae</taxon>
        <taxon>Marilutibacter</taxon>
    </lineage>
</organism>
<proteinExistence type="predicted"/>
<dbReference type="Gene3D" id="2.60.40.2970">
    <property type="match status" value="1"/>
</dbReference>
<dbReference type="AlphaFoldDB" id="A0A508AXD7"/>
<gene>
    <name evidence="1" type="ORF">FKV24_004180</name>
</gene>
<dbReference type="EMBL" id="VICD02000056">
    <property type="protein sequence ID" value="KAB8196943.1"/>
    <property type="molecule type" value="Genomic_DNA"/>
</dbReference>
<dbReference type="Proteomes" id="UP000320431">
    <property type="component" value="Unassembled WGS sequence"/>
</dbReference>
<sequence>MNTDRLLRIFIFPAILTALALPAHALGHLSAQMRLTHETPHTQPPFKSGEIELTLRNTGDMLIEVVMDDLPYTNSRTGTTRPMFVVSSDGTEAGFTGRIVDYIDKDVSTTAITPGREVKLRFNIYRSYRLEAEKTYTVEFRSPIRYLNRPSGDFTIASRLDLLPIMEKAHVNPLVIRPPRSLDEQQYSQARRTPPY</sequence>
<evidence type="ECO:0000313" key="2">
    <source>
        <dbReference type="Proteomes" id="UP000320431"/>
    </source>
</evidence>
<protein>
    <submittedName>
        <fullName evidence="1">Uncharacterized protein</fullName>
    </submittedName>
</protein>
<name>A0A508AXD7_9GAMM</name>